<dbReference type="SFLD" id="SFLDG01129">
    <property type="entry name" value="C1.5:_HAD__Beta-PGM__Phosphata"/>
    <property type="match status" value="1"/>
</dbReference>
<keyword evidence="2" id="KW-1185">Reference proteome</keyword>
<dbReference type="InterPro" id="IPR006439">
    <property type="entry name" value="HAD-SF_hydro_IA"/>
</dbReference>
<dbReference type="Pfam" id="PF00702">
    <property type="entry name" value="Hydrolase"/>
    <property type="match status" value="1"/>
</dbReference>
<evidence type="ECO:0000313" key="2">
    <source>
        <dbReference type="Proteomes" id="UP000199820"/>
    </source>
</evidence>
<dbReference type="SFLD" id="SFLDS00003">
    <property type="entry name" value="Haloacid_Dehalogenase"/>
    <property type="match status" value="1"/>
</dbReference>
<proteinExistence type="predicted"/>
<protein>
    <submittedName>
        <fullName evidence="1">Putative hydrolase of the HAD superfamily</fullName>
    </submittedName>
</protein>
<reference evidence="1 2" key="1">
    <citation type="submission" date="2016-10" db="EMBL/GenBank/DDBJ databases">
        <authorList>
            <person name="de Groot N.N."/>
        </authorList>
    </citation>
    <scope>NUCLEOTIDE SEQUENCE [LARGE SCALE GENOMIC DNA]</scope>
    <source>
        <strain evidence="1 2">KH1P1</strain>
    </source>
</reference>
<organism evidence="1 2">
    <name type="scientific">[Clostridium] aminophilum</name>
    <dbReference type="NCBI Taxonomy" id="1526"/>
    <lineage>
        <taxon>Bacteria</taxon>
        <taxon>Bacillati</taxon>
        <taxon>Bacillota</taxon>
        <taxon>Clostridia</taxon>
        <taxon>Lachnospirales</taxon>
        <taxon>Lachnospiraceae</taxon>
    </lineage>
</organism>
<evidence type="ECO:0000313" key="1">
    <source>
        <dbReference type="EMBL" id="SET15117.1"/>
    </source>
</evidence>
<dbReference type="NCBIfam" id="TIGR01509">
    <property type="entry name" value="HAD-SF-IA-v3"/>
    <property type="match status" value="1"/>
</dbReference>
<dbReference type="InterPro" id="IPR036412">
    <property type="entry name" value="HAD-like_sf"/>
</dbReference>
<dbReference type="Gene3D" id="1.10.150.240">
    <property type="entry name" value="Putative phosphatase, domain 2"/>
    <property type="match status" value="1"/>
</dbReference>
<keyword evidence="1" id="KW-0378">Hydrolase</keyword>
<dbReference type="RefSeq" id="WP_083378753.1">
    <property type="nucleotide sequence ID" value="NZ_FOIL01000006.1"/>
</dbReference>
<dbReference type="SUPFAM" id="SSF56784">
    <property type="entry name" value="HAD-like"/>
    <property type="match status" value="1"/>
</dbReference>
<dbReference type="PANTHER" id="PTHR43611:SF3">
    <property type="entry name" value="FLAVIN MONONUCLEOTIDE HYDROLASE 1, CHLOROPLATIC"/>
    <property type="match status" value="1"/>
</dbReference>
<dbReference type="EMBL" id="FOIL01000006">
    <property type="protein sequence ID" value="SET15117.1"/>
    <property type="molecule type" value="Genomic_DNA"/>
</dbReference>
<dbReference type="InterPro" id="IPR023198">
    <property type="entry name" value="PGP-like_dom2"/>
</dbReference>
<gene>
    <name evidence="1" type="ORF">SAMN04487771_100641</name>
</gene>
<sequence>MKGEKVMAKPEIRNVVFDMGRTLIDWNPEKIAQAAGVPDKDTEMFVRETFGGYEWTAGDRGILSDDEIVAAACRRLPERLHENVRMAVTGWWNLWSPKIPGMEELVRELKKNGYRIYLLSNASSHVHEFFDRLPASDCFDGKYISADWKLMKPSHEIYETFCAHFGLVPKESLFIDDAPWNIEGAMITGMQGIVFYGDAKRLRREMREKGVAVADDV</sequence>
<dbReference type="STRING" id="1526.SAMN02910262_01223"/>
<dbReference type="PRINTS" id="PR00413">
    <property type="entry name" value="HADHALOGNASE"/>
</dbReference>
<name>A0A1I0C7Q7_9FIRM</name>
<dbReference type="Gene3D" id="3.40.50.1000">
    <property type="entry name" value="HAD superfamily/HAD-like"/>
    <property type="match status" value="1"/>
</dbReference>
<accession>A0A1I0C7Q7</accession>
<dbReference type="OrthoDB" id="9797415at2"/>
<dbReference type="Proteomes" id="UP000199820">
    <property type="component" value="Unassembled WGS sequence"/>
</dbReference>
<dbReference type="InterPro" id="IPR023214">
    <property type="entry name" value="HAD_sf"/>
</dbReference>
<dbReference type="AlphaFoldDB" id="A0A1I0C7Q7"/>
<dbReference type="CDD" id="cd02603">
    <property type="entry name" value="HAD_sEH-N_like"/>
    <property type="match status" value="1"/>
</dbReference>
<dbReference type="PANTHER" id="PTHR43611">
    <property type="entry name" value="ALPHA-D-GLUCOSE 1-PHOSPHATE PHOSPHATASE"/>
    <property type="match status" value="1"/>
</dbReference>
<dbReference type="GO" id="GO:0016787">
    <property type="term" value="F:hydrolase activity"/>
    <property type="evidence" value="ECO:0007669"/>
    <property type="project" value="UniProtKB-KW"/>
</dbReference>